<reference evidence="1" key="1">
    <citation type="journal article" date="2015" name="Nature">
        <title>Complex archaea that bridge the gap between prokaryotes and eukaryotes.</title>
        <authorList>
            <person name="Spang A."/>
            <person name="Saw J.H."/>
            <person name="Jorgensen S.L."/>
            <person name="Zaremba-Niedzwiedzka K."/>
            <person name="Martijn J."/>
            <person name="Lind A.E."/>
            <person name="van Eijk R."/>
            <person name="Schleper C."/>
            <person name="Guy L."/>
            <person name="Ettema T.J."/>
        </authorList>
    </citation>
    <scope>NUCLEOTIDE SEQUENCE</scope>
</reference>
<sequence>MIEKVEKGDLVIVRTMNGTKEAIYQPCTVLETSERNITVEYCAGTDKNGSGKIKTETISRRDIVSLQLRA</sequence>
<proteinExistence type="predicted"/>
<protein>
    <submittedName>
        <fullName evidence="1">Uncharacterized protein</fullName>
    </submittedName>
</protein>
<accession>A0A0F9V4Y2</accession>
<evidence type="ECO:0000313" key="1">
    <source>
        <dbReference type="EMBL" id="KKN99059.1"/>
    </source>
</evidence>
<dbReference type="EMBL" id="LAZR01000049">
    <property type="protein sequence ID" value="KKN99059.1"/>
    <property type="molecule type" value="Genomic_DNA"/>
</dbReference>
<name>A0A0F9V4Y2_9ZZZZ</name>
<gene>
    <name evidence="1" type="ORF">LCGC14_0143060</name>
</gene>
<comment type="caution">
    <text evidence="1">The sequence shown here is derived from an EMBL/GenBank/DDBJ whole genome shotgun (WGS) entry which is preliminary data.</text>
</comment>
<organism evidence="1">
    <name type="scientific">marine sediment metagenome</name>
    <dbReference type="NCBI Taxonomy" id="412755"/>
    <lineage>
        <taxon>unclassified sequences</taxon>
        <taxon>metagenomes</taxon>
        <taxon>ecological metagenomes</taxon>
    </lineage>
</organism>
<dbReference type="AlphaFoldDB" id="A0A0F9V4Y2"/>